<dbReference type="Pfam" id="PF04149">
    <property type="entry name" value="DUF397"/>
    <property type="match status" value="1"/>
</dbReference>
<gene>
    <name evidence="2" type="ORF">ACFQKB_43460</name>
</gene>
<dbReference type="EMBL" id="JBHSXS010000057">
    <property type="protein sequence ID" value="MFC6886683.1"/>
    <property type="molecule type" value="Genomic_DNA"/>
</dbReference>
<evidence type="ECO:0000313" key="2">
    <source>
        <dbReference type="EMBL" id="MFC6886683.1"/>
    </source>
</evidence>
<evidence type="ECO:0000259" key="1">
    <source>
        <dbReference type="Pfam" id="PF04149"/>
    </source>
</evidence>
<name>A0ABW2CXV4_9ACTN</name>
<proteinExistence type="predicted"/>
<feature type="domain" description="DUF397" evidence="1">
    <location>
        <begin position="6"/>
        <end position="58"/>
    </location>
</feature>
<dbReference type="RefSeq" id="WP_378049150.1">
    <property type="nucleotide sequence ID" value="NZ_JBHSXE010000001.1"/>
</dbReference>
<accession>A0ABW2CXV4</accession>
<protein>
    <submittedName>
        <fullName evidence="2">DUF397 domain-containing protein</fullName>
    </submittedName>
</protein>
<keyword evidence="3" id="KW-1185">Reference proteome</keyword>
<sequence length="61" mass="6781">MQPCPAWRKSSRSNSDHAECVEVAGIHHGVAVRDSKEPDGPVICVDRRAWRSLVDALRDGR</sequence>
<reference evidence="3" key="1">
    <citation type="journal article" date="2019" name="Int. J. Syst. Evol. Microbiol.">
        <title>The Global Catalogue of Microorganisms (GCM) 10K type strain sequencing project: providing services to taxonomists for standard genome sequencing and annotation.</title>
        <authorList>
            <consortium name="The Broad Institute Genomics Platform"/>
            <consortium name="The Broad Institute Genome Sequencing Center for Infectious Disease"/>
            <person name="Wu L."/>
            <person name="Ma J."/>
        </authorList>
    </citation>
    <scope>NUCLEOTIDE SEQUENCE [LARGE SCALE GENOMIC DNA]</scope>
    <source>
        <strain evidence="3">JCM 3369</strain>
    </source>
</reference>
<dbReference type="InterPro" id="IPR007278">
    <property type="entry name" value="DUF397"/>
</dbReference>
<dbReference type="Proteomes" id="UP001596380">
    <property type="component" value="Unassembled WGS sequence"/>
</dbReference>
<evidence type="ECO:0000313" key="3">
    <source>
        <dbReference type="Proteomes" id="UP001596380"/>
    </source>
</evidence>
<comment type="caution">
    <text evidence="2">The sequence shown here is derived from an EMBL/GenBank/DDBJ whole genome shotgun (WGS) entry which is preliminary data.</text>
</comment>
<organism evidence="2 3">
    <name type="scientific">Actinomadura yumaensis</name>
    <dbReference type="NCBI Taxonomy" id="111807"/>
    <lineage>
        <taxon>Bacteria</taxon>
        <taxon>Bacillati</taxon>
        <taxon>Actinomycetota</taxon>
        <taxon>Actinomycetes</taxon>
        <taxon>Streptosporangiales</taxon>
        <taxon>Thermomonosporaceae</taxon>
        <taxon>Actinomadura</taxon>
    </lineage>
</organism>